<gene>
    <name evidence="1" type="ORF">BDZ94DRAFT_1179654</name>
</gene>
<keyword evidence="2" id="KW-1185">Reference proteome</keyword>
<organism evidence="1 2">
    <name type="scientific">Collybia nuda</name>
    <dbReference type="NCBI Taxonomy" id="64659"/>
    <lineage>
        <taxon>Eukaryota</taxon>
        <taxon>Fungi</taxon>
        <taxon>Dikarya</taxon>
        <taxon>Basidiomycota</taxon>
        <taxon>Agaricomycotina</taxon>
        <taxon>Agaricomycetes</taxon>
        <taxon>Agaricomycetidae</taxon>
        <taxon>Agaricales</taxon>
        <taxon>Tricholomatineae</taxon>
        <taxon>Clitocybaceae</taxon>
        <taxon>Collybia</taxon>
    </lineage>
</organism>
<evidence type="ECO:0000313" key="1">
    <source>
        <dbReference type="EMBL" id="KAF9455609.1"/>
    </source>
</evidence>
<evidence type="ECO:0000313" key="2">
    <source>
        <dbReference type="Proteomes" id="UP000807353"/>
    </source>
</evidence>
<dbReference type="Proteomes" id="UP000807353">
    <property type="component" value="Unassembled WGS sequence"/>
</dbReference>
<dbReference type="EMBL" id="MU150588">
    <property type="protein sequence ID" value="KAF9455609.1"/>
    <property type="molecule type" value="Genomic_DNA"/>
</dbReference>
<protein>
    <submittedName>
        <fullName evidence="1">Uncharacterized protein</fullName>
    </submittedName>
</protein>
<dbReference type="AlphaFoldDB" id="A0A9P5XRW0"/>
<sequence length="86" mass="9857">YIEWFTSFPALPEPNHSMYQISRSKTPGGDHLVSIEPLKDIHCSIHLLPKFGKTAAPTWTSSTVLDSCPKFFVNSFTDMYIYRTIF</sequence>
<comment type="caution">
    <text evidence="1">The sequence shown here is derived from an EMBL/GenBank/DDBJ whole genome shotgun (WGS) entry which is preliminary data.</text>
</comment>
<proteinExistence type="predicted"/>
<accession>A0A9P5XRW0</accession>
<feature type="non-terminal residue" evidence="1">
    <location>
        <position position="1"/>
    </location>
</feature>
<name>A0A9P5XRW0_9AGAR</name>
<dbReference type="OrthoDB" id="3244185at2759"/>
<reference evidence="1" key="1">
    <citation type="submission" date="2020-11" db="EMBL/GenBank/DDBJ databases">
        <authorList>
            <consortium name="DOE Joint Genome Institute"/>
            <person name="Ahrendt S."/>
            <person name="Riley R."/>
            <person name="Andreopoulos W."/>
            <person name="Labutti K."/>
            <person name="Pangilinan J."/>
            <person name="Ruiz-Duenas F.J."/>
            <person name="Barrasa J.M."/>
            <person name="Sanchez-Garcia M."/>
            <person name="Camarero S."/>
            <person name="Miyauchi S."/>
            <person name="Serrano A."/>
            <person name="Linde D."/>
            <person name="Babiker R."/>
            <person name="Drula E."/>
            <person name="Ayuso-Fernandez I."/>
            <person name="Pacheco R."/>
            <person name="Padilla G."/>
            <person name="Ferreira P."/>
            <person name="Barriuso J."/>
            <person name="Kellner H."/>
            <person name="Castanera R."/>
            <person name="Alfaro M."/>
            <person name="Ramirez L."/>
            <person name="Pisabarro A.G."/>
            <person name="Kuo A."/>
            <person name="Tritt A."/>
            <person name="Lipzen A."/>
            <person name="He G."/>
            <person name="Yan M."/>
            <person name="Ng V."/>
            <person name="Cullen D."/>
            <person name="Martin F."/>
            <person name="Rosso M.-N."/>
            <person name="Henrissat B."/>
            <person name="Hibbett D."/>
            <person name="Martinez A.T."/>
            <person name="Grigoriev I.V."/>
        </authorList>
    </citation>
    <scope>NUCLEOTIDE SEQUENCE</scope>
    <source>
        <strain evidence="1">CBS 247.69</strain>
    </source>
</reference>